<evidence type="ECO:0000313" key="2">
    <source>
        <dbReference type="EMBL" id="KTB30242.1"/>
    </source>
</evidence>
<feature type="compositionally biased region" description="Polar residues" evidence="1">
    <location>
        <begin position="151"/>
        <end position="177"/>
    </location>
</feature>
<name>A0A0W0F217_MONRR</name>
<feature type="region of interest" description="Disordered" evidence="1">
    <location>
        <begin position="127"/>
        <end position="201"/>
    </location>
</feature>
<feature type="compositionally biased region" description="Low complexity" evidence="1">
    <location>
        <begin position="7"/>
        <end position="29"/>
    </location>
</feature>
<reference evidence="2 3" key="1">
    <citation type="submission" date="2015-12" db="EMBL/GenBank/DDBJ databases">
        <title>Draft genome sequence of Moniliophthora roreri, the causal agent of frosty pod rot of cacao.</title>
        <authorList>
            <person name="Aime M.C."/>
            <person name="Diaz-Valderrama J.R."/>
            <person name="Kijpornyongpan T."/>
            <person name="Phillips-Mora W."/>
        </authorList>
    </citation>
    <scope>NUCLEOTIDE SEQUENCE [LARGE SCALE GENOMIC DNA]</scope>
    <source>
        <strain evidence="2 3">MCA 2952</strain>
    </source>
</reference>
<evidence type="ECO:0000256" key="1">
    <source>
        <dbReference type="SAM" id="MobiDB-lite"/>
    </source>
</evidence>
<dbReference type="eggNOG" id="ENOG502S856">
    <property type="taxonomic scope" value="Eukaryota"/>
</dbReference>
<dbReference type="Proteomes" id="UP000054988">
    <property type="component" value="Unassembled WGS sequence"/>
</dbReference>
<feature type="compositionally biased region" description="Acidic residues" evidence="1">
    <location>
        <begin position="230"/>
        <end position="241"/>
    </location>
</feature>
<comment type="caution">
    <text evidence="2">The sequence shown here is derived from an EMBL/GenBank/DDBJ whole genome shotgun (WGS) entry which is preliminary data.</text>
</comment>
<organism evidence="2 3">
    <name type="scientific">Moniliophthora roreri</name>
    <name type="common">Frosty pod rot fungus</name>
    <name type="synonym">Monilia roreri</name>
    <dbReference type="NCBI Taxonomy" id="221103"/>
    <lineage>
        <taxon>Eukaryota</taxon>
        <taxon>Fungi</taxon>
        <taxon>Dikarya</taxon>
        <taxon>Basidiomycota</taxon>
        <taxon>Agaricomycotina</taxon>
        <taxon>Agaricomycetes</taxon>
        <taxon>Agaricomycetidae</taxon>
        <taxon>Agaricales</taxon>
        <taxon>Marasmiineae</taxon>
        <taxon>Marasmiaceae</taxon>
        <taxon>Moniliophthora</taxon>
    </lineage>
</organism>
<dbReference type="AlphaFoldDB" id="A0A0W0F217"/>
<protein>
    <submittedName>
        <fullName evidence="2">Uncharacterized protein</fullName>
    </submittedName>
</protein>
<proteinExistence type="predicted"/>
<feature type="region of interest" description="Disordered" evidence="1">
    <location>
        <begin position="1"/>
        <end position="32"/>
    </location>
</feature>
<feature type="region of interest" description="Disordered" evidence="1">
    <location>
        <begin position="224"/>
        <end position="256"/>
    </location>
</feature>
<gene>
    <name evidence="2" type="ORF">WG66_17152</name>
</gene>
<evidence type="ECO:0000313" key="3">
    <source>
        <dbReference type="Proteomes" id="UP000054988"/>
    </source>
</evidence>
<dbReference type="EMBL" id="LATX01002391">
    <property type="protein sequence ID" value="KTB30242.1"/>
    <property type="molecule type" value="Genomic_DNA"/>
</dbReference>
<sequence length="324" mass="35128">MSNATASSSSSSSSSSQSSRGPSSVSTVSGEGQYGENITYQNRLHPNLYQLLHLFNSEQYDDQLRAAGDQHNRLEPVIKSLFFLQSQCRLFEKIIDSCNLEIANQVMYTCNYRIGLEGPITIPEHCQNTLIPSPSPSSTDSDDKLMETATPVPTSMTLTASSHDSPLNPEPSKNGSCPESLPLPVSSRPITPLPEISNLRPPPTPEVFRLLKPQFHQEVDVIPAVGGEGLSEEDKDVDEDRENQTPSNDEDPPMLNLRPPTPIPTPMTQLVNCVSALCADWNAISPAIAHSTCVADASQLNLGIHLHTALTNEGLAKLHVEGLV</sequence>
<accession>A0A0W0F217</accession>